<dbReference type="AlphaFoldDB" id="A0A5Q0UGW1"/>
<reference evidence="3" key="1">
    <citation type="submission" date="2019-05" db="EMBL/GenBank/DDBJ databases">
        <title>Candidatus Nanohalobium constans, a novel model system to study the DPANN nano-sized archaea: genomic and physiological characterization of a nanoarchaeon co-cultured with its chitinotrophic host.</title>
        <authorList>
            <person name="La Cono V."/>
            <person name="Arcadi E."/>
            <person name="Crisafi F."/>
            <person name="Denaro R."/>
            <person name="La Spada G."/>
            <person name="Messina E."/>
            <person name="Smedile F."/>
            <person name="Toshchakov S.V."/>
            <person name="Shevchenko M.A."/>
            <person name="Golyshin P.N."/>
            <person name="Golyshina O.V."/>
            <person name="Ferrer M."/>
            <person name="Rohde M."/>
            <person name="Mushegian A."/>
            <person name="Sorokin D.Y."/>
            <person name="Giuliano L."/>
            <person name="Yakimov M.M."/>
        </authorList>
    </citation>
    <scope>NUCLEOTIDE SEQUENCE [LARGE SCALE GENOMIC DNA]</scope>
    <source>
        <strain evidence="3">LC1Nh</strain>
    </source>
</reference>
<evidence type="ECO:0000313" key="2">
    <source>
        <dbReference type="EMBL" id="QGA80816.1"/>
    </source>
</evidence>
<dbReference type="KEGG" id="ncon:LC1Nh_0934"/>
<dbReference type="Proteomes" id="UP000377803">
    <property type="component" value="Chromosome"/>
</dbReference>
<keyword evidence="1" id="KW-1133">Transmembrane helix</keyword>
<proteinExistence type="predicted"/>
<keyword evidence="3" id="KW-1185">Reference proteome</keyword>
<gene>
    <name evidence="2" type="ORF">LC1Nh_0934</name>
</gene>
<evidence type="ECO:0000256" key="1">
    <source>
        <dbReference type="SAM" id="Phobius"/>
    </source>
</evidence>
<dbReference type="EMBL" id="CP040089">
    <property type="protein sequence ID" value="QGA80816.1"/>
    <property type="molecule type" value="Genomic_DNA"/>
</dbReference>
<protein>
    <submittedName>
        <fullName evidence="2">Uncharacterized protein</fullName>
    </submittedName>
</protein>
<sequence>MTLTSTKKILLITLLLAGFVSTVSADFYYGSGGISTSSDYFTTPEFSSQQEIATELVAPFIFITVLLHFALSKALNFIMAEDVEKENYHAIPYGIPLREKEHGHDRLHPDARKYAMIMSLTITASLVPTPYWDIIRGAMGLIGIGTAIAFATIIGFVIYLMAKVP</sequence>
<keyword evidence="1" id="KW-0472">Membrane</keyword>
<accession>A0A5Q0UGW1</accession>
<keyword evidence="1" id="KW-0812">Transmembrane</keyword>
<feature type="transmembrane region" description="Helical" evidence="1">
    <location>
        <begin position="52"/>
        <end position="71"/>
    </location>
</feature>
<feature type="transmembrane region" description="Helical" evidence="1">
    <location>
        <begin position="138"/>
        <end position="162"/>
    </location>
</feature>
<evidence type="ECO:0000313" key="3">
    <source>
        <dbReference type="Proteomes" id="UP000377803"/>
    </source>
</evidence>
<organism evidence="2 3">
    <name type="scientific">Candidatus Nanohalobium constans</name>
    <dbReference type="NCBI Taxonomy" id="2565781"/>
    <lineage>
        <taxon>Archaea</taxon>
        <taxon>Candidatus Nanohalarchaeota</taxon>
        <taxon>Candidatus Nanohalobia</taxon>
        <taxon>Candidatus Nanohalobiales</taxon>
        <taxon>Candidatus Nanohalobiaceae</taxon>
        <taxon>Candidatus Nanohalobium</taxon>
    </lineage>
</organism>
<name>A0A5Q0UGW1_9ARCH</name>